<gene>
    <name evidence="3" type="ORF">BYL167_LOCUS42039</name>
    <name evidence="4" type="ORF">GIL414_LOCUS50649</name>
    <name evidence="2" type="ORF">SMN809_LOCUS39097</name>
</gene>
<protein>
    <submittedName>
        <fullName evidence="4">Uncharacterized protein</fullName>
    </submittedName>
</protein>
<feature type="region of interest" description="Disordered" evidence="1">
    <location>
        <begin position="1"/>
        <end position="49"/>
    </location>
</feature>
<name>A0A8S3BZZ4_9BILA</name>
<reference evidence="4" key="1">
    <citation type="submission" date="2021-02" db="EMBL/GenBank/DDBJ databases">
        <authorList>
            <person name="Nowell W R."/>
        </authorList>
    </citation>
    <scope>NUCLEOTIDE SEQUENCE</scope>
</reference>
<feature type="non-terminal residue" evidence="4">
    <location>
        <position position="49"/>
    </location>
</feature>
<evidence type="ECO:0000256" key="1">
    <source>
        <dbReference type="SAM" id="MobiDB-lite"/>
    </source>
</evidence>
<accession>A0A8S3BZZ4</accession>
<feature type="compositionally biased region" description="Acidic residues" evidence="1">
    <location>
        <begin position="38"/>
        <end position="49"/>
    </location>
</feature>
<evidence type="ECO:0000313" key="3">
    <source>
        <dbReference type="EMBL" id="CAF4647791.1"/>
    </source>
</evidence>
<organism evidence="4 5">
    <name type="scientific">Rotaria magnacalcarata</name>
    <dbReference type="NCBI Taxonomy" id="392030"/>
    <lineage>
        <taxon>Eukaryota</taxon>
        <taxon>Metazoa</taxon>
        <taxon>Spiralia</taxon>
        <taxon>Gnathifera</taxon>
        <taxon>Rotifera</taxon>
        <taxon>Eurotatoria</taxon>
        <taxon>Bdelloidea</taxon>
        <taxon>Philodinida</taxon>
        <taxon>Philodinidae</taxon>
        <taxon>Rotaria</taxon>
    </lineage>
</organism>
<evidence type="ECO:0000313" key="5">
    <source>
        <dbReference type="Proteomes" id="UP000681720"/>
    </source>
</evidence>
<dbReference type="EMBL" id="CAJOBJ010169315">
    <property type="protein sequence ID" value="CAF4876646.1"/>
    <property type="molecule type" value="Genomic_DNA"/>
</dbReference>
<sequence length="49" mass="5593">MLTPPGDEAKELTPQCQGRFTGDPSHDFDVTKYTVSNEDTEEENIEEYK</sequence>
<evidence type="ECO:0000313" key="2">
    <source>
        <dbReference type="EMBL" id="CAF4601342.1"/>
    </source>
</evidence>
<evidence type="ECO:0000313" key="4">
    <source>
        <dbReference type="EMBL" id="CAF4876646.1"/>
    </source>
</evidence>
<dbReference type="Proteomes" id="UP000676336">
    <property type="component" value="Unassembled WGS sequence"/>
</dbReference>
<dbReference type="EMBL" id="CAJOBH010108150">
    <property type="protein sequence ID" value="CAF4647791.1"/>
    <property type="molecule type" value="Genomic_DNA"/>
</dbReference>
<dbReference type="AlphaFoldDB" id="A0A8S3BZZ4"/>
<proteinExistence type="predicted"/>
<comment type="caution">
    <text evidence="4">The sequence shown here is derived from an EMBL/GenBank/DDBJ whole genome shotgun (WGS) entry which is preliminary data.</text>
</comment>
<dbReference type="EMBL" id="CAJOBI010104101">
    <property type="protein sequence ID" value="CAF4601342.1"/>
    <property type="molecule type" value="Genomic_DNA"/>
</dbReference>
<dbReference type="Proteomes" id="UP000681720">
    <property type="component" value="Unassembled WGS sequence"/>
</dbReference>
<dbReference type="Proteomes" id="UP000681967">
    <property type="component" value="Unassembled WGS sequence"/>
</dbReference>